<dbReference type="SUPFAM" id="SSF49313">
    <property type="entry name" value="Cadherin-like"/>
    <property type="match status" value="1"/>
</dbReference>
<dbReference type="GO" id="GO:0009986">
    <property type="term" value="C:cell surface"/>
    <property type="evidence" value="ECO:0007669"/>
    <property type="project" value="TreeGrafter"/>
</dbReference>
<dbReference type="InterPro" id="IPR015919">
    <property type="entry name" value="Cadherin-like_sf"/>
</dbReference>
<dbReference type="PANTHER" id="PTHR14139">
    <property type="entry name" value="CALSYNTENIN"/>
    <property type="match status" value="1"/>
</dbReference>
<evidence type="ECO:0000256" key="1">
    <source>
        <dbReference type="ARBA" id="ARBA00022475"/>
    </source>
</evidence>
<dbReference type="FunFam" id="2.60.40.60:FF:000025">
    <property type="entry name" value="Calsyntenin 1"/>
    <property type="match status" value="1"/>
</dbReference>
<gene>
    <name evidence="14" type="ORF">NHX12_008391</name>
</gene>
<keyword evidence="6" id="KW-0130">Cell adhesion</keyword>
<dbReference type="GO" id="GO:0007155">
    <property type="term" value="P:cell adhesion"/>
    <property type="evidence" value="ECO:0007669"/>
    <property type="project" value="UniProtKB-KW"/>
</dbReference>
<dbReference type="CDD" id="cd11304">
    <property type="entry name" value="Cadherin_repeat"/>
    <property type="match status" value="1"/>
</dbReference>
<protein>
    <recommendedName>
        <fullName evidence="16">Cadherin domain-containing protein</fullName>
    </recommendedName>
</protein>
<keyword evidence="4" id="KW-0677">Repeat</keyword>
<comment type="subcellular location">
    <subcellularLocation>
        <location evidence="12">Postsynaptic cell membrane</location>
        <topology evidence="12">Single-pass type I membrane protein</topology>
    </subcellularLocation>
</comment>
<evidence type="ECO:0000256" key="7">
    <source>
        <dbReference type="ARBA" id="ARBA00022989"/>
    </source>
</evidence>
<organism evidence="14 15">
    <name type="scientific">Muraenolepis orangiensis</name>
    <name type="common">Patagonian moray cod</name>
    <dbReference type="NCBI Taxonomy" id="630683"/>
    <lineage>
        <taxon>Eukaryota</taxon>
        <taxon>Metazoa</taxon>
        <taxon>Chordata</taxon>
        <taxon>Craniata</taxon>
        <taxon>Vertebrata</taxon>
        <taxon>Euteleostomi</taxon>
        <taxon>Actinopterygii</taxon>
        <taxon>Neopterygii</taxon>
        <taxon>Teleostei</taxon>
        <taxon>Neoteleostei</taxon>
        <taxon>Acanthomorphata</taxon>
        <taxon>Zeiogadaria</taxon>
        <taxon>Gadariae</taxon>
        <taxon>Gadiformes</taxon>
        <taxon>Muraenolepidoidei</taxon>
        <taxon>Muraenolepididae</taxon>
        <taxon>Muraenolepis</taxon>
    </lineage>
</organism>
<keyword evidence="10" id="KW-0325">Glycoprotein</keyword>
<reference evidence="14" key="1">
    <citation type="submission" date="2022-07" db="EMBL/GenBank/DDBJ databases">
        <title>Chromosome-level genome of Muraenolepis orangiensis.</title>
        <authorList>
            <person name="Kim J."/>
        </authorList>
    </citation>
    <scope>NUCLEOTIDE SEQUENCE</scope>
    <source>
        <strain evidence="14">KU_S4_2022</strain>
        <tissue evidence="14">Muscle</tissue>
    </source>
</reference>
<comment type="similarity">
    <text evidence="13">Belongs to the calsyntenin family.</text>
</comment>
<evidence type="ECO:0000256" key="13">
    <source>
        <dbReference type="ARBA" id="ARBA00035015"/>
    </source>
</evidence>
<keyword evidence="9" id="KW-0472">Membrane</keyword>
<keyword evidence="11" id="KW-0628">Postsynaptic cell membrane</keyword>
<evidence type="ECO:0000256" key="10">
    <source>
        <dbReference type="ARBA" id="ARBA00023180"/>
    </source>
</evidence>
<proteinExistence type="inferred from homology"/>
<keyword evidence="7" id="KW-1133">Transmembrane helix</keyword>
<feature type="non-terminal residue" evidence="14">
    <location>
        <position position="1"/>
    </location>
</feature>
<evidence type="ECO:0000256" key="12">
    <source>
        <dbReference type="ARBA" id="ARBA00035006"/>
    </source>
</evidence>
<evidence type="ECO:0000256" key="8">
    <source>
        <dbReference type="ARBA" id="ARBA00023018"/>
    </source>
</evidence>
<dbReference type="PANTHER" id="PTHR14139:SF3">
    <property type="entry name" value="CALSYNTENIN-2"/>
    <property type="match status" value="1"/>
</dbReference>
<accession>A0A9Q0I9R8</accession>
<evidence type="ECO:0000256" key="11">
    <source>
        <dbReference type="ARBA" id="ARBA00023257"/>
    </source>
</evidence>
<evidence type="ECO:0000256" key="2">
    <source>
        <dbReference type="ARBA" id="ARBA00022692"/>
    </source>
</evidence>
<dbReference type="Proteomes" id="UP001148018">
    <property type="component" value="Unassembled WGS sequence"/>
</dbReference>
<dbReference type="EMBL" id="JANIIK010000114">
    <property type="protein sequence ID" value="KAJ3590440.1"/>
    <property type="molecule type" value="Genomic_DNA"/>
</dbReference>
<keyword evidence="5" id="KW-0106">Calcium</keyword>
<dbReference type="AlphaFoldDB" id="A0A9Q0I9R8"/>
<evidence type="ECO:0000313" key="14">
    <source>
        <dbReference type="EMBL" id="KAJ3590440.1"/>
    </source>
</evidence>
<evidence type="ECO:0000256" key="5">
    <source>
        <dbReference type="ARBA" id="ARBA00022837"/>
    </source>
</evidence>
<dbReference type="GO" id="GO:0050806">
    <property type="term" value="P:positive regulation of synaptic transmission"/>
    <property type="evidence" value="ECO:0007669"/>
    <property type="project" value="TreeGrafter"/>
</dbReference>
<comment type="caution">
    <text evidence="14">The sequence shown here is derived from an EMBL/GenBank/DDBJ whole genome shotgun (WGS) entry which is preliminary data.</text>
</comment>
<dbReference type="GO" id="GO:0051965">
    <property type="term" value="P:positive regulation of synapse assembly"/>
    <property type="evidence" value="ECO:0007669"/>
    <property type="project" value="TreeGrafter"/>
</dbReference>
<keyword evidence="15" id="KW-1185">Reference proteome</keyword>
<dbReference type="GO" id="GO:0045211">
    <property type="term" value="C:postsynaptic membrane"/>
    <property type="evidence" value="ECO:0007669"/>
    <property type="project" value="UniProtKB-SubCell"/>
</dbReference>
<evidence type="ECO:0000256" key="3">
    <source>
        <dbReference type="ARBA" id="ARBA00022729"/>
    </source>
</evidence>
<dbReference type="GO" id="GO:0005509">
    <property type="term" value="F:calcium ion binding"/>
    <property type="evidence" value="ECO:0007669"/>
    <property type="project" value="InterPro"/>
</dbReference>
<evidence type="ECO:0000256" key="6">
    <source>
        <dbReference type="ARBA" id="ARBA00022889"/>
    </source>
</evidence>
<dbReference type="Gene3D" id="2.60.40.60">
    <property type="entry name" value="Cadherins"/>
    <property type="match status" value="1"/>
</dbReference>
<evidence type="ECO:0000313" key="15">
    <source>
        <dbReference type="Proteomes" id="UP001148018"/>
    </source>
</evidence>
<evidence type="ECO:0000256" key="4">
    <source>
        <dbReference type="ARBA" id="ARBA00022737"/>
    </source>
</evidence>
<sequence length="295" mass="33166">PRQALNLAPWPPSLPLLSLQSPQEAGHQSFNKAVVHIQVNDVNEFAPVFREAWYRAAFTEGKNYDSILQVEATDQDCSPRYSQICNYQIATTDTPFAIDLNGNRGKLSYERQQQYEIPVTAWDCGQKRALLSVDAYPHVCLEHEGGEIVRLRLCSAVVRSWCPHHSPPPLVSLPSDSGLPPLRIWSPFPPPMVYLPSSTGWDKRVDYYEPGTGCKQLFPSMHLETCGSPLSSTRTTVELQTIQIGKGCDRETYSDYCGLCFLVWSVRTATVKECRQAEPTYCRLPARPPTVPPPW</sequence>
<keyword evidence="8" id="KW-0770">Synapse</keyword>
<keyword evidence="2" id="KW-0812">Transmembrane</keyword>
<dbReference type="OrthoDB" id="10012272at2759"/>
<keyword evidence="3" id="KW-0732">Signal</keyword>
<name>A0A9Q0I9R8_9TELE</name>
<evidence type="ECO:0008006" key="16">
    <source>
        <dbReference type="Google" id="ProtNLM"/>
    </source>
</evidence>
<evidence type="ECO:0000256" key="9">
    <source>
        <dbReference type="ARBA" id="ARBA00023136"/>
    </source>
</evidence>
<keyword evidence="1" id="KW-1003">Cell membrane</keyword>